<dbReference type="AlphaFoldDB" id="A0A834MFQ3"/>
<gene>
    <name evidence="2" type="ORF">GWI33_006077</name>
</gene>
<protein>
    <submittedName>
        <fullName evidence="2">Uncharacterized protein</fullName>
    </submittedName>
</protein>
<sequence length="116" mass="12233">MENIGGQALLILKYIRSIILKWAGENPAQALAATIIIAGCLLPFISAMALMPLVAVINAGNYIQTTGVSTIITTVCGPGSFLALILVILFTAAFLMGVVATCIHYYIIPNNIIAIK</sequence>
<keyword evidence="1" id="KW-0812">Transmembrane</keyword>
<organism evidence="2 3">
    <name type="scientific">Rhynchophorus ferrugineus</name>
    <name type="common">Red palm weevil</name>
    <name type="synonym">Curculio ferrugineus</name>
    <dbReference type="NCBI Taxonomy" id="354439"/>
    <lineage>
        <taxon>Eukaryota</taxon>
        <taxon>Metazoa</taxon>
        <taxon>Ecdysozoa</taxon>
        <taxon>Arthropoda</taxon>
        <taxon>Hexapoda</taxon>
        <taxon>Insecta</taxon>
        <taxon>Pterygota</taxon>
        <taxon>Neoptera</taxon>
        <taxon>Endopterygota</taxon>
        <taxon>Coleoptera</taxon>
        <taxon>Polyphaga</taxon>
        <taxon>Cucujiformia</taxon>
        <taxon>Curculionidae</taxon>
        <taxon>Dryophthorinae</taxon>
        <taxon>Rhynchophorus</taxon>
    </lineage>
</organism>
<dbReference type="OrthoDB" id="6779772at2759"/>
<reference evidence="2" key="1">
    <citation type="submission" date="2020-08" db="EMBL/GenBank/DDBJ databases">
        <title>Genome sequencing and assembly of the red palm weevil Rhynchophorus ferrugineus.</title>
        <authorList>
            <person name="Dias G.B."/>
            <person name="Bergman C.M."/>
            <person name="Manee M."/>
        </authorList>
    </citation>
    <scope>NUCLEOTIDE SEQUENCE</scope>
    <source>
        <strain evidence="2">AA-2017</strain>
        <tissue evidence="2">Whole larva</tissue>
    </source>
</reference>
<feature type="transmembrane region" description="Helical" evidence="1">
    <location>
        <begin position="30"/>
        <end position="60"/>
    </location>
</feature>
<comment type="caution">
    <text evidence="2">The sequence shown here is derived from an EMBL/GenBank/DDBJ whole genome shotgun (WGS) entry which is preliminary data.</text>
</comment>
<evidence type="ECO:0000313" key="2">
    <source>
        <dbReference type="EMBL" id="KAF7280411.1"/>
    </source>
</evidence>
<keyword evidence="1" id="KW-0472">Membrane</keyword>
<evidence type="ECO:0000256" key="1">
    <source>
        <dbReference type="SAM" id="Phobius"/>
    </source>
</evidence>
<accession>A0A834MFQ3</accession>
<dbReference type="EMBL" id="JAACXV010000301">
    <property type="protein sequence ID" value="KAF7280411.1"/>
    <property type="molecule type" value="Genomic_DNA"/>
</dbReference>
<evidence type="ECO:0000313" key="3">
    <source>
        <dbReference type="Proteomes" id="UP000625711"/>
    </source>
</evidence>
<proteinExistence type="predicted"/>
<feature type="transmembrane region" description="Helical" evidence="1">
    <location>
        <begin position="81"/>
        <end position="107"/>
    </location>
</feature>
<keyword evidence="1" id="KW-1133">Transmembrane helix</keyword>
<name>A0A834MFQ3_RHYFE</name>
<dbReference type="Proteomes" id="UP000625711">
    <property type="component" value="Unassembled WGS sequence"/>
</dbReference>
<keyword evidence="3" id="KW-1185">Reference proteome</keyword>